<gene>
    <name evidence="4" type="ORF">SZ63_04150</name>
</gene>
<dbReference type="STRING" id="1550566.SZ63_04150"/>
<accession>A0A0H1R1D1</accession>
<evidence type="ECO:0000256" key="1">
    <source>
        <dbReference type="ARBA" id="ARBA00022603"/>
    </source>
</evidence>
<dbReference type="InterPro" id="IPR041698">
    <property type="entry name" value="Methyltransf_25"/>
</dbReference>
<dbReference type="CDD" id="cd02440">
    <property type="entry name" value="AdoMet_MTases"/>
    <property type="match status" value="1"/>
</dbReference>
<dbReference type="Proteomes" id="UP000035301">
    <property type="component" value="Unassembled WGS sequence"/>
</dbReference>
<dbReference type="PANTHER" id="PTHR43861">
    <property type="entry name" value="TRANS-ACONITATE 2-METHYLTRANSFERASE-RELATED"/>
    <property type="match status" value="1"/>
</dbReference>
<keyword evidence="2 4" id="KW-0808">Transferase</keyword>
<dbReference type="Pfam" id="PF13649">
    <property type="entry name" value="Methyltransf_25"/>
    <property type="match status" value="1"/>
</dbReference>
<dbReference type="InterPro" id="IPR029063">
    <property type="entry name" value="SAM-dependent_MTases_sf"/>
</dbReference>
<feature type="domain" description="Methyltransferase" evidence="3">
    <location>
        <begin position="36"/>
        <end position="130"/>
    </location>
</feature>
<dbReference type="EMBL" id="JXOJ01000002">
    <property type="protein sequence ID" value="KLK88839.1"/>
    <property type="molecule type" value="Genomic_DNA"/>
</dbReference>
<reference evidence="4 5" key="1">
    <citation type="journal article" date="2015" name="Int. J. Syst. Evol. Microbiol.">
        <title>Methanoculleus sediminis sp. nov., a methanogen from sediments near a submarine mud volcano.</title>
        <authorList>
            <person name="Chen S.C."/>
            <person name="Chen M.F."/>
            <person name="Lai M.C."/>
            <person name="Weng C.Y."/>
            <person name="Wu S.Y."/>
            <person name="Lin S."/>
            <person name="Yang T.F."/>
            <person name="Chen P.C."/>
        </authorList>
    </citation>
    <scope>NUCLEOTIDE SEQUENCE [LARGE SCALE GENOMIC DNA]</scope>
    <source>
        <strain evidence="4 5">S3Fa</strain>
    </source>
</reference>
<keyword evidence="1 4" id="KW-0489">Methyltransferase</keyword>
<organism evidence="4 5">
    <name type="scientific">Methanoculleus sediminis</name>
    <dbReference type="NCBI Taxonomy" id="1550566"/>
    <lineage>
        <taxon>Archaea</taxon>
        <taxon>Methanobacteriati</taxon>
        <taxon>Methanobacteriota</taxon>
        <taxon>Stenosarchaea group</taxon>
        <taxon>Methanomicrobia</taxon>
        <taxon>Methanomicrobiales</taxon>
        <taxon>Methanomicrobiaceae</taxon>
        <taxon>Methanoculleus</taxon>
    </lineage>
</organism>
<dbReference type="AlphaFoldDB" id="A0A0H1R1D1"/>
<protein>
    <submittedName>
        <fullName evidence="4">SAM-dependent methyltransferase</fullName>
    </submittedName>
</protein>
<evidence type="ECO:0000256" key="2">
    <source>
        <dbReference type="ARBA" id="ARBA00022679"/>
    </source>
</evidence>
<proteinExistence type="predicted"/>
<keyword evidence="5" id="KW-1185">Reference proteome</keyword>
<dbReference type="GO" id="GO:0032259">
    <property type="term" value="P:methylation"/>
    <property type="evidence" value="ECO:0007669"/>
    <property type="project" value="UniProtKB-KW"/>
</dbReference>
<sequence length="265" mass="29520">MAHAWNPNDYGRHSAAQQAWAHELIAKLVLAGDERVLDLGCGEGKVTAEIAACLPSGSALGIDLSRDMIAFARERFPPEQYPNLRLIEGDMLDLPFDEEFDIVFSNAALHWVADHGRVFQGIARALRPGGRVLLQMGGRGNAAPIIAIADEMLAEEPWMRLFGGPAPCYAFYGPEEERELLETAGLTPLRVELIGKDMAFDLPEGLMGWVRTTWHLYLEPLPDDLRPVFIEEVANRYVERFPSPDGRVHVPMVRLEVEAVKEPEP</sequence>
<evidence type="ECO:0000259" key="3">
    <source>
        <dbReference type="Pfam" id="PF13649"/>
    </source>
</evidence>
<dbReference type="InterPro" id="IPR023149">
    <property type="entry name" value="Trans_acon_MeTrfase_C"/>
</dbReference>
<evidence type="ECO:0000313" key="4">
    <source>
        <dbReference type="EMBL" id="KLK88839.1"/>
    </source>
</evidence>
<dbReference type="RefSeq" id="WP_048181641.1">
    <property type="nucleotide sequence ID" value="NZ_JXOJ01000002.1"/>
</dbReference>
<dbReference type="Gene3D" id="3.40.50.150">
    <property type="entry name" value="Vaccinia Virus protein VP39"/>
    <property type="match status" value="1"/>
</dbReference>
<dbReference type="SUPFAM" id="SSF53335">
    <property type="entry name" value="S-adenosyl-L-methionine-dependent methyltransferases"/>
    <property type="match status" value="1"/>
</dbReference>
<dbReference type="PATRIC" id="fig|1550566.3.peg.890"/>
<dbReference type="GO" id="GO:0030798">
    <property type="term" value="F:trans-aconitate 2-methyltransferase activity"/>
    <property type="evidence" value="ECO:0007669"/>
    <property type="project" value="InterPro"/>
</dbReference>
<dbReference type="PANTHER" id="PTHR43861:SF1">
    <property type="entry name" value="TRANS-ACONITATE 2-METHYLTRANSFERASE"/>
    <property type="match status" value="1"/>
</dbReference>
<comment type="caution">
    <text evidence="4">The sequence shown here is derived from an EMBL/GenBank/DDBJ whole genome shotgun (WGS) entry which is preliminary data.</text>
</comment>
<evidence type="ECO:0000313" key="5">
    <source>
        <dbReference type="Proteomes" id="UP000035301"/>
    </source>
</evidence>
<dbReference type="Gene3D" id="1.10.150.290">
    <property type="entry name" value="S-adenosyl-L-methionine-dependent methyltransferases"/>
    <property type="match status" value="1"/>
</dbReference>
<name>A0A0H1R1D1_9EURY</name>